<sequence length="78" mass="8852">MSKKVDFTLLTSAGLLELLLESAKEKGKKARLTEKLNDSFVISIGRKTTEFTLTNDIWVNYELSKPSLESLFQRSVNE</sequence>
<dbReference type="InterPro" id="IPR036108">
    <property type="entry name" value="4pyrrol_syn_uPrphyn_synt_sf"/>
</dbReference>
<protein>
    <submittedName>
        <fullName evidence="1">Uncharacterized protein</fullName>
    </submittedName>
</protein>
<comment type="caution">
    <text evidence="1">The sequence shown here is derived from an EMBL/GenBank/DDBJ whole genome shotgun (WGS) entry which is preliminary data.</text>
</comment>
<organism evidence="1 2">
    <name type="scientific">candidate division MSBL1 archaeon SCGC-AAA261O19</name>
    <dbReference type="NCBI Taxonomy" id="1698277"/>
    <lineage>
        <taxon>Archaea</taxon>
        <taxon>Methanobacteriati</taxon>
        <taxon>Methanobacteriota</taxon>
        <taxon>candidate division MSBL1</taxon>
    </lineage>
</organism>
<dbReference type="EMBL" id="LHYB01000075">
    <property type="protein sequence ID" value="KXB03314.1"/>
    <property type="molecule type" value="Genomic_DNA"/>
</dbReference>
<dbReference type="Proteomes" id="UP000070076">
    <property type="component" value="Unassembled WGS sequence"/>
</dbReference>
<keyword evidence="2" id="KW-1185">Reference proteome</keyword>
<dbReference type="GO" id="GO:0004852">
    <property type="term" value="F:uroporphyrinogen-III synthase activity"/>
    <property type="evidence" value="ECO:0007669"/>
    <property type="project" value="InterPro"/>
</dbReference>
<dbReference type="GO" id="GO:0033014">
    <property type="term" value="P:tetrapyrrole biosynthetic process"/>
    <property type="evidence" value="ECO:0007669"/>
    <property type="project" value="InterPro"/>
</dbReference>
<gene>
    <name evidence="1" type="ORF">AKJ48_04020</name>
</gene>
<proteinExistence type="predicted"/>
<reference evidence="1 2" key="1">
    <citation type="journal article" date="2016" name="Sci. Rep.">
        <title>Metabolic traits of an uncultured archaeal lineage -MSBL1- from brine pools of the Red Sea.</title>
        <authorList>
            <person name="Mwirichia R."/>
            <person name="Alam I."/>
            <person name="Rashid M."/>
            <person name="Vinu M."/>
            <person name="Ba-Alawi W."/>
            <person name="Anthony Kamau A."/>
            <person name="Kamanda Ngugi D."/>
            <person name="Goker M."/>
            <person name="Klenk H.P."/>
            <person name="Bajic V."/>
            <person name="Stingl U."/>
        </authorList>
    </citation>
    <scope>NUCLEOTIDE SEQUENCE [LARGE SCALE GENOMIC DNA]</scope>
    <source>
        <strain evidence="1">SCGC-AAA261O19</strain>
    </source>
</reference>
<name>A0A133VA59_9EURY</name>
<dbReference type="SUPFAM" id="SSF69618">
    <property type="entry name" value="HemD-like"/>
    <property type="match status" value="1"/>
</dbReference>
<accession>A0A133VA59</accession>
<evidence type="ECO:0000313" key="2">
    <source>
        <dbReference type="Proteomes" id="UP000070076"/>
    </source>
</evidence>
<dbReference type="AlphaFoldDB" id="A0A133VA59"/>
<evidence type="ECO:0000313" key="1">
    <source>
        <dbReference type="EMBL" id="KXB03314.1"/>
    </source>
</evidence>